<feature type="compositionally biased region" description="Basic residues" evidence="1">
    <location>
        <begin position="411"/>
        <end position="421"/>
    </location>
</feature>
<reference evidence="2" key="1">
    <citation type="journal article" date="2019" name="Plant J.">
        <title>Chlorella vulgaris genome assembly and annotation reveals the molecular basis for metabolic acclimation to high light conditions.</title>
        <authorList>
            <person name="Cecchin M."/>
            <person name="Marcolungo L."/>
            <person name="Rossato M."/>
            <person name="Girolomoni L."/>
            <person name="Cosentino E."/>
            <person name="Cuine S."/>
            <person name="Li-Beisson Y."/>
            <person name="Delledonne M."/>
            <person name="Ballottari M."/>
        </authorList>
    </citation>
    <scope>NUCLEOTIDE SEQUENCE</scope>
    <source>
        <strain evidence="2">211/11P</strain>
    </source>
</reference>
<keyword evidence="3" id="KW-1185">Reference proteome</keyword>
<feature type="compositionally biased region" description="Low complexity" evidence="1">
    <location>
        <begin position="400"/>
        <end position="409"/>
    </location>
</feature>
<dbReference type="Proteomes" id="UP001055712">
    <property type="component" value="Unassembled WGS sequence"/>
</dbReference>
<evidence type="ECO:0000313" key="3">
    <source>
        <dbReference type="Proteomes" id="UP001055712"/>
    </source>
</evidence>
<accession>A0A9D4YTL8</accession>
<feature type="region of interest" description="Disordered" evidence="1">
    <location>
        <begin position="375"/>
        <end position="421"/>
    </location>
</feature>
<dbReference type="AlphaFoldDB" id="A0A9D4YTL8"/>
<feature type="compositionally biased region" description="Low complexity" evidence="1">
    <location>
        <begin position="219"/>
        <end position="234"/>
    </location>
</feature>
<reference evidence="2" key="2">
    <citation type="submission" date="2020-11" db="EMBL/GenBank/DDBJ databases">
        <authorList>
            <person name="Cecchin M."/>
            <person name="Marcolungo L."/>
            <person name="Rossato M."/>
            <person name="Girolomoni L."/>
            <person name="Cosentino E."/>
            <person name="Cuine S."/>
            <person name="Li-Beisson Y."/>
            <person name="Delledonne M."/>
            <person name="Ballottari M."/>
        </authorList>
    </citation>
    <scope>NUCLEOTIDE SEQUENCE</scope>
    <source>
        <strain evidence="2">211/11P</strain>
        <tissue evidence="2">Whole cell</tissue>
    </source>
</reference>
<gene>
    <name evidence="2" type="ORF">D9Q98_009027</name>
</gene>
<proteinExistence type="predicted"/>
<feature type="region of interest" description="Disordered" evidence="1">
    <location>
        <begin position="219"/>
        <end position="276"/>
    </location>
</feature>
<sequence>MADTHITVVVEEPRPGDGLKKAALTRPGALITLIALTPEAGASMAVLKWRNAYAQSQVLELQSMQVYTQELPLQQGSSHRAIDLHKSRAALLAVLPEGLPTADEPVFIFTKDSRAAAQYFLHSKDAKEAVRRSHAALDWVVANMPVSHIGQVPSGELARSLGINYQTRKTSVALKTAKAAFPQVEDQFKTVKDHVGQANALLVAAHVVGATLVQHPDGAAPPHAPAVEAPPAAASQPVMPITPSKPAAKPRRRTAATAAAGGTKRKRKDAAAAAAAGMRPEGLAALRRQQQAQAAAPPPTPTASLVLTPQQQAVYQHMMQQAFAANEFQFLGSLGMGPGMVPLQSQQPAGPAPGGVKLEDVADGQPSFPAIKLESTKQEQQAELGYFKQEEQPEVSFIKQEQQPEIEQQGRGKKRIKAEVH</sequence>
<dbReference type="OrthoDB" id="10656906at2759"/>
<protein>
    <submittedName>
        <fullName evidence="2">Uncharacterized protein</fullName>
    </submittedName>
</protein>
<evidence type="ECO:0000256" key="1">
    <source>
        <dbReference type="SAM" id="MobiDB-lite"/>
    </source>
</evidence>
<comment type="caution">
    <text evidence="2">The sequence shown here is derived from an EMBL/GenBank/DDBJ whole genome shotgun (WGS) entry which is preliminary data.</text>
</comment>
<feature type="region of interest" description="Disordered" evidence="1">
    <location>
        <begin position="344"/>
        <end position="363"/>
    </location>
</feature>
<organism evidence="2 3">
    <name type="scientific">Chlorella vulgaris</name>
    <name type="common">Green alga</name>
    <dbReference type="NCBI Taxonomy" id="3077"/>
    <lineage>
        <taxon>Eukaryota</taxon>
        <taxon>Viridiplantae</taxon>
        <taxon>Chlorophyta</taxon>
        <taxon>core chlorophytes</taxon>
        <taxon>Trebouxiophyceae</taxon>
        <taxon>Chlorellales</taxon>
        <taxon>Chlorellaceae</taxon>
        <taxon>Chlorella clade</taxon>
        <taxon>Chlorella</taxon>
    </lineage>
</organism>
<dbReference type="EMBL" id="SIDB01000012">
    <property type="protein sequence ID" value="KAI3425259.1"/>
    <property type="molecule type" value="Genomic_DNA"/>
</dbReference>
<evidence type="ECO:0000313" key="2">
    <source>
        <dbReference type="EMBL" id="KAI3425259.1"/>
    </source>
</evidence>
<name>A0A9D4YTL8_CHLVU</name>